<dbReference type="SUPFAM" id="SSF48498">
    <property type="entry name" value="Tetracyclin repressor-like, C-terminal domain"/>
    <property type="match status" value="1"/>
</dbReference>
<dbReference type="InterPro" id="IPR001647">
    <property type="entry name" value="HTH_TetR"/>
</dbReference>
<evidence type="ECO:0000313" key="5">
    <source>
        <dbReference type="Proteomes" id="UP000261811"/>
    </source>
</evidence>
<dbReference type="InterPro" id="IPR050109">
    <property type="entry name" value="HTH-type_TetR-like_transc_reg"/>
</dbReference>
<dbReference type="EMBL" id="QURH01000163">
    <property type="protein sequence ID" value="RFU42075.1"/>
    <property type="molecule type" value="Genomic_DNA"/>
</dbReference>
<dbReference type="Gene3D" id="1.10.10.60">
    <property type="entry name" value="Homeodomain-like"/>
    <property type="match status" value="1"/>
</dbReference>
<dbReference type="PANTHER" id="PTHR30055:SF235">
    <property type="entry name" value="TRANSCRIPTIONAL REGULATORY PROTEIN"/>
    <property type="match status" value="1"/>
</dbReference>
<feature type="DNA-binding region" description="H-T-H motif" evidence="2">
    <location>
        <begin position="11"/>
        <end position="30"/>
    </location>
</feature>
<evidence type="ECO:0000256" key="1">
    <source>
        <dbReference type="ARBA" id="ARBA00023125"/>
    </source>
</evidence>
<dbReference type="InterPro" id="IPR009057">
    <property type="entry name" value="Homeodomain-like_sf"/>
</dbReference>
<dbReference type="OrthoDB" id="3210235at2"/>
<evidence type="ECO:0000256" key="2">
    <source>
        <dbReference type="PROSITE-ProRule" id="PRU00335"/>
    </source>
</evidence>
<reference evidence="4 5" key="1">
    <citation type="submission" date="2018-08" db="EMBL/GenBank/DDBJ databases">
        <title>Actinomadura jelena sp. nov., a novel Actinomycete isolated from soil in Chad.</title>
        <authorList>
            <person name="Shi L."/>
        </authorList>
    </citation>
    <scope>NUCLEOTIDE SEQUENCE [LARGE SCALE GENOMIC DNA]</scope>
    <source>
        <strain evidence="4 5">NEAU-G17</strain>
    </source>
</reference>
<keyword evidence="5" id="KW-1185">Reference proteome</keyword>
<evidence type="ECO:0000259" key="3">
    <source>
        <dbReference type="PROSITE" id="PS50977"/>
    </source>
</evidence>
<dbReference type="InterPro" id="IPR041678">
    <property type="entry name" value="TetR_C_16"/>
</dbReference>
<gene>
    <name evidence="4" type="ORF">DZF91_08565</name>
</gene>
<dbReference type="Pfam" id="PF00440">
    <property type="entry name" value="TetR_N"/>
    <property type="match status" value="1"/>
</dbReference>
<accession>A0A372JPW1</accession>
<dbReference type="GO" id="GO:0000976">
    <property type="term" value="F:transcription cis-regulatory region binding"/>
    <property type="evidence" value="ECO:0007669"/>
    <property type="project" value="TreeGrafter"/>
</dbReference>
<sequence>MFADKGFDGASLRAIARAAGVDPALVHHYFGNKEGVFVAAMRFPVNPAELLPKVMSAEPGRVGEQFAREFIAIWDDPDKRAPIVAMLRTAMTNERAAALMREFVTSALLDRVAAARDVPLLRLQAAVGQLVGVMIVRHVIRVEPLASASPEELVELLAPTLQRYIDGS</sequence>
<protein>
    <submittedName>
        <fullName evidence="4">TetR/AcrR family transcriptional regulator</fullName>
    </submittedName>
</protein>
<proteinExistence type="predicted"/>
<dbReference type="Proteomes" id="UP000261811">
    <property type="component" value="Unassembled WGS sequence"/>
</dbReference>
<dbReference type="InterPro" id="IPR036271">
    <property type="entry name" value="Tet_transcr_reg_TetR-rel_C_sf"/>
</dbReference>
<feature type="domain" description="HTH tetR-type" evidence="3">
    <location>
        <begin position="1"/>
        <end position="48"/>
    </location>
</feature>
<dbReference type="GO" id="GO:0003700">
    <property type="term" value="F:DNA-binding transcription factor activity"/>
    <property type="evidence" value="ECO:0007669"/>
    <property type="project" value="TreeGrafter"/>
</dbReference>
<dbReference type="AlphaFoldDB" id="A0A372JPW1"/>
<dbReference type="Gene3D" id="1.10.357.10">
    <property type="entry name" value="Tetracycline Repressor, domain 2"/>
    <property type="match status" value="1"/>
</dbReference>
<organism evidence="4 5">
    <name type="scientific">Actinomadura logoneensis</name>
    <dbReference type="NCBI Taxonomy" id="2293572"/>
    <lineage>
        <taxon>Bacteria</taxon>
        <taxon>Bacillati</taxon>
        <taxon>Actinomycetota</taxon>
        <taxon>Actinomycetes</taxon>
        <taxon>Streptosporangiales</taxon>
        <taxon>Thermomonosporaceae</taxon>
        <taxon>Actinomadura</taxon>
    </lineage>
</organism>
<evidence type="ECO:0000313" key="4">
    <source>
        <dbReference type="EMBL" id="RFU42075.1"/>
    </source>
</evidence>
<dbReference type="SUPFAM" id="SSF46689">
    <property type="entry name" value="Homeodomain-like"/>
    <property type="match status" value="1"/>
</dbReference>
<dbReference type="PROSITE" id="PS50977">
    <property type="entry name" value="HTH_TETR_2"/>
    <property type="match status" value="1"/>
</dbReference>
<keyword evidence="1 2" id="KW-0238">DNA-binding</keyword>
<comment type="caution">
    <text evidence="4">The sequence shown here is derived from an EMBL/GenBank/DDBJ whole genome shotgun (WGS) entry which is preliminary data.</text>
</comment>
<dbReference type="Pfam" id="PF17920">
    <property type="entry name" value="TetR_C_16"/>
    <property type="match status" value="1"/>
</dbReference>
<name>A0A372JPW1_9ACTN</name>
<dbReference type="PANTHER" id="PTHR30055">
    <property type="entry name" value="HTH-TYPE TRANSCRIPTIONAL REGULATOR RUTR"/>
    <property type="match status" value="1"/>
</dbReference>